<reference evidence="1 2" key="1">
    <citation type="journal article" date="2021" name="Commun. Biol.">
        <title>The genome of Shorea leprosula (Dipterocarpaceae) highlights the ecological relevance of drought in aseasonal tropical rainforests.</title>
        <authorList>
            <person name="Ng K.K.S."/>
            <person name="Kobayashi M.J."/>
            <person name="Fawcett J.A."/>
            <person name="Hatakeyama M."/>
            <person name="Paape T."/>
            <person name="Ng C.H."/>
            <person name="Ang C.C."/>
            <person name="Tnah L.H."/>
            <person name="Lee C.T."/>
            <person name="Nishiyama T."/>
            <person name="Sese J."/>
            <person name="O'Brien M.J."/>
            <person name="Copetti D."/>
            <person name="Mohd Noor M.I."/>
            <person name="Ong R.C."/>
            <person name="Putra M."/>
            <person name="Sireger I.Z."/>
            <person name="Indrioko S."/>
            <person name="Kosugi Y."/>
            <person name="Izuno A."/>
            <person name="Isagi Y."/>
            <person name="Lee S.L."/>
            <person name="Shimizu K.K."/>
        </authorList>
    </citation>
    <scope>NUCLEOTIDE SEQUENCE [LARGE SCALE GENOMIC DNA]</scope>
    <source>
        <strain evidence="1">214</strain>
    </source>
</reference>
<proteinExistence type="predicted"/>
<sequence>MQVLLLLHPTADLSPCKICFFFFAKQSIFLHTRSASASSPSSRLFSTQVLLLLLRQVAGLSPCEFFLFSAQQPTFLHHDLFLLLRRTRVPCSSSPPTLCNPTSPPLPPPISGREHRQSLGISPYFLVLEPRNSPPLCWKFQICSALSSLPAALACGCDFRSFLPCELPLQIAASFSPLLGPVLQLLNSGIVIAPNQKSFSVRNCTSG</sequence>
<evidence type="ECO:0000313" key="2">
    <source>
        <dbReference type="Proteomes" id="UP001054252"/>
    </source>
</evidence>
<name>A0AAV5J0B4_9ROSI</name>
<keyword evidence="2" id="KW-1185">Reference proteome</keyword>
<organism evidence="1 2">
    <name type="scientific">Rubroshorea leprosula</name>
    <dbReference type="NCBI Taxonomy" id="152421"/>
    <lineage>
        <taxon>Eukaryota</taxon>
        <taxon>Viridiplantae</taxon>
        <taxon>Streptophyta</taxon>
        <taxon>Embryophyta</taxon>
        <taxon>Tracheophyta</taxon>
        <taxon>Spermatophyta</taxon>
        <taxon>Magnoliopsida</taxon>
        <taxon>eudicotyledons</taxon>
        <taxon>Gunneridae</taxon>
        <taxon>Pentapetalae</taxon>
        <taxon>rosids</taxon>
        <taxon>malvids</taxon>
        <taxon>Malvales</taxon>
        <taxon>Dipterocarpaceae</taxon>
        <taxon>Rubroshorea</taxon>
    </lineage>
</organism>
<protein>
    <submittedName>
        <fullName evidence="1">Uncharacterized protein</fullName>
    </submittedName>
</protein>
<dbReference type="AlphaFoldDB" id="A0AAV5J0B4"/>
<gene>
    <name evidence="1" type="ORF">SLEP1_g17481</name>
</gene>
<accession>A0AAV5J0B4</accession>
<dbReference type="EMBL" id="BPVZ01000023">
    <property type="protein sequence ID" value="GKV05474.1"/>
    <property type="molecule type" value="Genomic_DNA"/>
</dbReference>
<dbReference type="Proteomes" id="UP001054252">
    <property type="component" value="Unassembled WGS sequence"/>
</dbReference>
<comment type="caution">
    <text evidence="1">The sequence shown here is derived from an EMBL/GenBank/DDBJ whole genome shotgun (WGS) entry which is preliminary data.</text>
</comment>
<evidence type="ECO:0000313" key="1">
    <source>
        <dbReference type="EMBL" id="GKV05474.1"/>
    </source>
</evidence>